<evidence type="ECO:0000259" key="1">
    <source>
        <dbReference type="Pfam" id="PF03551"/>
    </source>
</evidence>
<feature type="domain" description="Transcription regulator PadR N-terminal" evidence="1">
    <location>
        <begin position="26"/>
        <end position="81"/>
    </location>
</feature>
<dbReference type="Gene3D" id="1.10.10.10">
    <property type="entry name" value="Winged helix-like DNA-binding domain superfamily/Winged helix DNA-binding domain"/>
    <property type="match status" value="1"/>
</dbReference>
<dbReference type="Proteomes" id="UP001602245">
    <property type="component" value="Unassembled WGS sequence"/>
</dbReference>
<sequence length="105" mass="11736">MVRARRPSAQTVLVLGALADDPETWRYGYELGQQVGLKAGSLYPILIRLRDRDMLEASWEEAPSPGRPPRHLYRLTAEGVRWAAELAVEPAPGHATTVHPRLREA</sequence>
<proteinExistence type="predicted"/>
<dbReference type="InterPro" id="IPR036388">
    <property type="entry name" value="WH-like_DNA-bd_sf"/>
</dbReference>
<keyword evidence="3" id="KW-1185">Reference proteome</keyword>
<dbReference type="Pfam" id="PF03551">
    <property type="entry name" value="PadR"/>
    <property type="match status" value="1"/>
</dbReference>
<dbReference type="InterPro" id="IPR005149">
    <property type="entry name" value="Tscrpt_reg_PadR_N"/>
</dbReference>
<comment type="caution">
    <text evidence="2">The sequence shown here is derived from an EMBL/GenBank/DDBJ whole genome shotgun (WGS) entry which is preliminary data.</text>
</comment>
<protein>
    <submittedName>
        <fullName evidence="2">PadR family transcriptional regulator</fullName>
    </submittedName>
</protein>
<organism evidence="2 3">
    <name type="scientific">Paractinoplanes globisporus</name>
    <dbReference type="NCBI Taxonomy" id="113565"/>
    <lineage>
        <taxon>Bacteria</taxon>
        <taxon>Bacillati</taxon>
        <taxon>Actinomycetota</taxon>
        <taxon>Actinomycetes</taxon>
        <taxon>Micromonosporales</taxon>
        <taxon>Micromonosporaceae</taxon>
        <taxon>Paractinoplanes</taxon>
    </lineage>
</organism>
<evidence type="ECO:0000313" key="3">
    <source>
        <dbReference type="Proteomes" id="UP001602245"/>
    </source>
</evidence>
<dbReference type="EMBL" id="JBIAZU010000006">
    <property type="protein sequence ID" value="MFF5294857.1"/>
    <property type="molecule type" value="Genomic_DNA"/>
</dbReference>
<dbReference type="PANTHER" id="PTHR33169">
    <property type="entry name" value="PADR-FAMILY TRANSCRIPTIONAL REGULATOR"/>
    <property type="match status" value="1"/>
</dbReference>
<dbReference type="RefSeq" id="WP_051115542.1">
    <property type="nucleotide sequence ID" value="NZ_JBIAZU010000006.1"/>
</dbReference>
<dbReference type="PANTHER" id="PTHR33169:SF14">
    <property type="entry name" value="TRANSCRIPTIONAL REGULATOR RV3488"/>
    <property type="match status" value="1"/>
</dbReference>
<dbReference type="InterPro" id="IPR052509">
    <property type="entry name" value="Metal_resp_DNA-bind_regulator"/>
</dbReference>
<evidence type="ECO:0000313" key="2">
    <source>
        <dbReference type="EMBL" id="MFF5294857.1"/>
    </source>
</evidence>
<reference evidence="2 3" key="1">
    <citation type="submission" date="2024-10" db="EMBL/GenBank/DDBJ databases">
        <title>The Natural Products Discovery Center: Release of the First 8490 Sequenced Strains for Exploring Actinobacteria Biosynthetic Diversity.</title>
        <authorList>
            <person name="Kalkreuter E."/>
            <person name="Kautsar S.A."/>
            <person name="Yang D."/>
            <person name="Bader C.D."/>
            <person name="Teijaro C.N."/>
            <person name="Fluegel L."/>
            <person name="Davis C.M."/>
            <person name="Simpson J.R."/>
            <person name="Lauterbach L."/>
            <person name="Steele A.D."/>
            <person name="Gui C."/>
            <person name="Meng S."/>
            <person name="Li G."/>
            <person name="Viehrig K."/>
            <person name="Ye F."/>
            <person name="Su P."/>
            <person name="Kiefer A.F."/>
            <person name="Nichols A."/>
            <person name="Cepeda A.J."/>
            <person name="Yan W."/>
            <person name="Fan B."/>
            <person name="Jiang Y."/>
            <person name="Adhikari A."/>
            <person name="Zheng C.-J."/>
            <person name="Schuster L."/>
            <person name="Cowan T.M."/>
            <person name="Smanski M.J."/>
            <person name="Chevrette M.G."/>
            <person name="De Carvalho L.P.S."/>
            <person name="Shen B."/>
        </authorList>
    </citation>
    <scope>NUCLEOTIDE SEQUENCE [LARGE SCALE GENOMIC DNA]</scope>
    <source>
        <strain evidence="2 3">NPDC000087</strain>
    </source>
</reference>
<name>A0ABW6WRQ3_9ACTN</name>
<dbReference type="InterPro" id="IPR036390">
    <property type="entry name" value="WH_DNA-bd_sf"/>
</dbReference>
<gene>
    <name evidence="2" type="ORF">ACFY35_35900</name>
</gene>
<accession>A0ABW6WRQ3</accession>
<dbReference type="SUPFAM" id="SSF46785">
    <property type="entry name" value="Winged helix' DNA-binding domain"/>
    <property type="match status" value="1"/>
</dbReference>